<dbReference type="EMBL" id="JAMKFB020000679">
    <property type="protein sequence ID" value="KAL0148754.1"/>
    <property type="molecule type" value="Genomic_DNA"/>
</dbReference>
<accession>A0ABD0MES5</accession>
<dbReference type="Proteomes" id="UP001529510">
    <property type="component" value="Unassembled WGS sequence"/>
</dbReference>
<gene>
    <name evidence="1" type="ORF">M9458_055932</name>
</gene>
<protein>
    <submittedName>
        <fullName evidence="1">Uncharacterized protein</fullName>
    </submittedName>
</protein>
<feature type="non-terminal residue" evidence="1">
    <location>
        <position position="75"/>
    </location>
</feature>
<evidence type="ECO:0000313" key="2">
    <source>
        <dbReference type="Proteomes" id="UP001529510"/>
    </source>
</evidence>
<comment type="caution">
    <text evidence="1">The sequence shown here is derived from an EMBL/GenBank/DDBJ whole genome shotgun (WGS) entry which is preliminary data.</text>
</comment>
<evidence type="ECO:0000313" key="1">
    <source>
        <dbReference type="EMBL" id="KAL0148754.1"/>
    </source>
</evidence>
<keyword evidence="2" id="KW-1185">Reference proteome</keyword>
<dbReference type="AlphaFoldDB" id="A0ABD0MES5"/>
<sequence>GDLFRAEFDDYVLVTGLAEKTKQVQAATLRSVMGPECRHVYRHNLNLTAAQQGDVKTILDAPEAYFNPVSNVIYE</sequence>
<reference evidence="1 2" key="1">
    <citation type="submission" date="2024-05" db="EMBL/GenBank/DDBJ databases">
        <title>Genome sequencing and assembly of Indian major carp, Cirrhinus mrigala (Hamilton, 1822).</title>
        <authorList>
            <person name="Mohindra V."/>
            <person name="Chowdhury L.M."/>
            <person name="Lal K."/>
            <person name="Jena J.K."/>
        </authorList>
    </citation>
    <scope>NUCLEOTIDE SEQUENCE [LARGE SCALE GENOMIC DNA]</scope>
    <source>
        <strain evidence="1">CM1030</strain>
        <tissue evidence="1">Blood</tissue>
    </source>
</reference>
<organism evidence="1 2">
    <name type="scientific">Cirrhinus mrigala</name>
    <name type="common">Mrigala</name>
    <dbReference type="NCBI Taxonomy" id="683832"/>
    <lineage>
        <taxon>Eukaryota</taxon>
        <taxon>Metazoa</taxon>
        <taxon>Chordata</taxon>
        <taxon>Craniata</taxon>
        <taxon>Vertebrata</taxon>
        <taxon>Euteleostomi</taxon>
        <taxon>Actinopterygii</taxon>
        <taxon>Neopterygii</taxon>
        <taxon>Teleostei</taxon>
        <taxon>Ostariophysi</taxon>
        <taxon>Cypriniformes</taxon>
        <taxon>Cyprinidae</taxon>
        <taxon>Labeoninae</taxon>
        <taxon>Labeonini</taxon>
        <taxon>Cirrhinus</taxon>
    </lineage>
</organism>
<feature type="non-terminal residue" evidence="1">
    <location>
        <position position="1"/>
    </location>
</feature>
<proteinExistence type="predicted"/>
<name>A0ABD0MES5_CIRMR</name>